<feature type="domain" description="Immunity protein 35" evidence="1">
    <location>
        <begin position="40"/>
        <end position="92"/>
    </location>
</feature>
<gene>
    <name evidence="2" type="ORF">Aco04nite_22570</name>
</gene>
<evidence type="ECO:0000313" key="3">
    <source>
        <dbReference type="Proteomes" id="UP000680865"/>
    </source>
</evidence>
<sequence>MGRPPAEQFLPARPAPVVIPRERAVELAEAALPVSDPLLVVAAVEEHPLGWLISWQTPAFLRTGSIYDMVVGMGPYLVDGGDGSVHQIPVAELNGWEGRYLREVKGVPDPDPLRDEIATIVHRDGTLPAMRHLRRACPALTVTQAKAYVTAVRDTGDHPPELAALTRPEPERSRLGFTTLTGPALAW</sequence>
<dbReference type="AlphaFoldDB" id="A0A919VVG5"/>
<evidence type="ECO:0000259" key="1">
    <source>
        <dbReference type="Pfam" id="PF15567"/>
    </source>
</evidence>
<dbReference type="EMBL" id="BOQP01000008">
    <property type="protein sequence ID" value="GIM70873.1"/>
    <property type="molecule type" value="Genomic_DNA"/>
</dbReference>
<name>A0A919VVG5_9ACTN</name>
<dbReference type="Pfam" id="PF15567">
    <property type="entry name" value="Imm35"/>
    <property type="match status" value="1"/>
</dbReference>
<organism evidence="2 3">
    <name type="scientific">Winogradskya consettensis</name>
    <dbReference type="NCBI Taxonomy" id="113560"/>
    <lineage>
        <taxon>Bacteria</taxon>
        <taxon>Bacillati</taxon>
        <taxon>Actinomycetota</taxon>
        <taxon>Actinomycetes</taxon>
        <taxon>Micromonosporales</taxon>
        <taxon>Micromonosporaceae</taxon>
        <taxon>Winogradskya</taxon>
    </lineage>
</organism>
<dbReference type="Proteomes" id="UP000680865">
    <property type="component" value="Unassembled WGS sequence"/>
</dbReference>
<comment type="caution">
    <text evidence="2">The sequence shown here is derived from an EMBL/GenBank/DDBJ whole genome shotgun (WGS) entry which is preliminary data.</text>
</comment>
<accession>A0A919VVG5</accession>
<reference evidence="2" key="1">
    <citation type="submission" date="2021-03" db="EMBL/GenBank/DDBJ databases">
        <title>Whole genome shotgun sequence of Actinoplanes consettensis NBRC 14913.</title>
        <authorList>
            <person name="Komaki H."/>
            <person name="Tamura T."/>
        </authorList>
    </citation>
    <scope>NUCLEOTIDE SEQUENCE</scope>
    <source>
        <strain evidence="2">NBRC 14913</strain>
    </source>
</reference>
<protein>
    <recommendedName>
        <fullName evidence="1">Immunity protein 35 domain-containing protein</fullName>
    </recommendedName>
</protein>
<keyword evidence="3" id="KW-1185">Reference proteome</keyword>
<evidence type="ECO:0000313" key="2">
    <source>
        <dbReference type="EMBL" id="GIM70873.1"/>
    </source>
</evidence>
<dbReference type="InterPro" id="IPR029082">
    <property type="entry name" value="Imm35"/>
</dbReference>
<proteinExistence type="predicted"/>